<dbReference type="InterPro" id="IPR027417">
    <property type="entry name" value="P-loop_NTPase"/>
</dbReference>
<keyword evidence="4 7" id="KW-0067">ATP-binding</keyword>
<evidence type="ECO:0000256" key="1">
    <source>
        <dbReference type="ARBA" id="ARBA00004651"/>
    </source>
</evidence>
<evidence type="ECO:0000256" key="5">
    <source>
        <dbReference type="ARBA" id="ARBA00022989"/>
    </source>
</evidence>
<dbReference type="CDD" id="cd07346">
    <property type="entry name" value="ABC_6TM_exporters"/>
    <property type="match status" value="1"/>
</dbReference>
<dbReference type="RefSeq" id="WP_152077190.1">
    <property type="nucleotide sequence ID" value="NZ_CAAKNU010000061.1"/>
</dbReference>
<dbReference type="SUPFAM" id="SSF52540">
    <property type="entry name" value="P-loop containing nucleoside triphosphate hydrolases"/>
    <property type="match status" value="1"/>
</dbReference>
<evidence type="ECO:0000256" key="6">
    <source>
        <dbReference type="ARBA" id="ARBA00023136"/>
    </source>
</evidence>
<name>A0A5K1JD72_9ACTN</name>
<dbReference type="GO" id="GO:0005524">
    <property type="term" value="F:ATP binding"/>
    <property type="evidence" value="ECO:0007669"/>
    <property type="project" value="UniProtKB-KW"/>
</dbReference>
<dbReference type="Pfam" id="PF00005">
    <property type="entry name" value="ABC_tran"/>
    <property type="match status" value="1"/>
</dbReference>
<dbReference type="SUPFAM" id="SSF90123">
    <property type="entry name" value="ABC transporter transmembrane region"/>
    <property type="match status" value="1"/>
</dbReference>
<dbReference type="InterPro" id="IPR011527">
    <property type="entry name" value="ABC1_TM_dom"/>
</dbReference>
<dbReference type="AlphaFoldDB" id="A0A5K1JD72"/>
<evidence type="ECO:0000313" key="8">
    <source>
        <dbReference type="Proteomes" id="UP000361836"/>
    </source>
</evidence>
<dbReference type="Pfam" id="PF00664">
    <property type="entry name" value="ABC_membrane"/>
    <property type="match status" value="2"/>
</dbReference>
<dbReference type="Gene3D" id="1.20.1560.10">
    <property type="entry name" value="ABC transporter type 1, transmembrane domain"/>
    <property type="match status" value="1"/>
</dbReference>
<dbReference type="GO" id="GO:0015421">
    <property type="term" value="F:ABC-type oligopeptide transporter activity"/>
    <property type="evidence" value="ECO:0007669"/>
    <property type="project" value="TreeGrafter"/>
</dbReference>
<dbReference type="Gene3D" id="3.40.50.300">
    <property type="entry name" value="P-loop containing nucleotide triphosphate hydrolases"/>
    <property type="match status" value="2"/>
</dbReference>
<dbReference type="PANTHER" id="PTHR43394">
    <property type="entry name" value="ATP-DEPENDENT PERMEASE MDL1, MITOCHONDRIAL"/>
    <property type="match status" value="1"/>
</dbReference>
<comment type="subcellular location">
    <subcellularLocation>
        <location evidence="1">Cell membrane</location>
        <topology evidence="1">Multi-pass membrane protein</topology>
    </subcellularLocation>
</comment>
<keyword evidence="3" id="KW-0547">Nucleotide-binding</keyword>
<evidence type="ECO:0000313" key="7">
    <source>
        <dbReference type="EMBL" id="VWM02462.1"/>
    </source>
</evidence>
<protein>
    <submittedName>
        <fullName evidence="7">Toxin RTX-I translocation ATP-binding protein</fullName>
    </submittedName>
</protein>
<keyword evidence="5" id="KW-1133">Transmembrane helix</keyword>
<keyword evidence="2" id="KW-0812">Transmembrane</keyword>
<evidence type="ECO:0000256" key="2">
    <source>
        <dbReference type="ARBA" id="ARBA00022692"/>
    </source>
</evidence>
<organism evidence="7 8">
    <name type="scientific">Collinsella aerofaciens</name>
    <dbReference type="NCBI Taxonomy" id="74426"/>
    <lineage>
        <taxon>Bacteria</taxon>
        <taxon>Bacillati</taxon>
        <taxon>Actinomycetota</taxon>
        <taxon>Coriobacteriia</taxon>
        <taxon>Coriobacteriales</taxon>
        <taxon>Coriobacteriaceae</taxon>
        <taxon>Collinsella</taxon>
    </lineage>
</organism>
<keyword evidence="8" id="KW-1185">Reference proteome</keyword>
<dbReference type="GO" id="GO:0005886">
    <property type="term" value="C:plasma membrane"/>
    <property type="evidence" value="ECO:0007669"/>
    <property type="project" value="UniProtKB-SubCell"/>
</dbReference>
<evidence type="ECO:0000256" key="3">
    <source>
        <dbReference type="ARBA" id="ARBA00022741"/>
    </source>
</evidence>
<dbReference type="InterPro" id="IPR003593">
    <property type="entry name" value="AAA+_ATPase"/>
</dbReference>
<dbReference type="InterPro" id="IPR036640">
    <property type="entry name" value="ABC1_TM_sf"/>
</dbReference>
<keyword evidence="6" id="KW-0472">Membrane</keyword>
<dbReference type="SMART" id="SM00382">
    <property type="entry name" value="AAA"/>
    <property type="match status" value="1"/>
</dbReference>
<proteinExistence type="predicted"/>
<sequence>MISSIRSDADSTAIFDYLPYFRLGFSSQLLLVIAFTLCLIISGMMASVSPLLTSALVDNISKKTSYDTIMISSALIGFAALIDIVVSYLSTLLSMRITTVAAFSIARRKIDELVRMPFELFFEQQSAEKTQQICSDANTVASFGLSMLQTVLLAIVQLGISLFFLYGCSTALFWVSVTFCILYAIAYASFKKPLFVSGLTFKEEQSLYFGKVESLLAHQRFLYVNALFERALKSIDSYFSSLLHAGVAYQSVVSKFQATDSFAAAASQVTILLISAFYVMHGSMSVGQLVAVSSYMALMLSAVRSIYGIGSSAQDCFSSISRLNASKLPSAAAGEELLEIDYIELHNFGFTLNGKCLYSNLNVRFEKGKLYALVGINGSGKTTLAYLLMGCFNSDYVGTISYNGKAQEEINCELLRQKLVSFAEQTPVSVKDILCDRNFPSIERKRCGGMSPGELEQLEIRRVLEKKADVYLFDEPTASLDIAHKEALIKAMKEMRKHKIVIAITHDMDLIDASDEVVELGKSD</sequence>
<dbReference type="Proteomes" id="UP000361836">
    <property type="component" value="Unassembled WGS sequence"/>
</dbReference>
<reference evidence="7 8" key="1">
    <citation type="submission" date="2019-10" db="EMBL/GenBank/DDBJ databases">
        <authorList>
            <person name="Wolf R A."/>
        </authorList>
    </citation>
    <scope>NUCLEOTIDE SEQUENCE [LARGE SCALE GENOMIC DNA]</scope>
    <source>
        <strain evidence="7">Collinsella_aerofaciens_MC2</strain>
    </source>
</reference>
<dbReference type="InterPro" id="IPR003439">
    <property type="entry name" value="ABC_transporter-like_ATP-bd"/>
</dbReference>
<dbReference type="GO" id="GO:0016887">
    <property type="term" value="F:ATP hydrolysis activity"/>
    <property type="evidence" value="ECO:0007669"/>
    <property type="project" value="InterPro"/>
</dbReference>
<dbReference type="EMBL" id="CABWIE010000036">
    <property type="protein sequence ID" value="VWM02462.1"/>
    <property type="molecule type" value="Genomic_DNA"/>
</dbReference>
<accession>A0A5K1JD72</accession>
<dbReference type="PANTHER" id="PTHR43394:SF1">
    <property type="entry name" value="ATP-BINDING CASSETTE SUB-FAMILY B MEMBER 10, MITOCHONDRIAL"/>
    <property type="match status" value="1"/>
</dbReference>
<gene>
    <name evidence="7" type="primary">apxIB</name>
    <name evidence="7" type="ORF">KCJAJFAP_01137</name>
</gene>
<dbReference type="InterPro" id="IPR039421">
    <property type="entry name" value="Type_1_exporter"/>
</dbReference>
<evidence type="ECO:0000256" key="4">
    <source>
        <dbReference type="ARBA" id="ARBA00022840"/>
    </source>
</evidence>
<dbReference type="PROSITE" id="PS50929">
    <property type="entry name" value="ABC_TM1F"/>
    <property type="match status" value="1"/>
</dbReference>